<dbReference type="Pfam" id="PF13857">
    <property type="entry name" value="Ank_5"/>
    <property type="match status" value="1"/>
</dbReference>
<dbReference type="SUPFAM" id="SSF48403">
    <property type="entry name" value="Ankyrin repeat"/>
    <property type="match status" value="1"/>
</dbReference>
<feature type="compositionally biased region" description="Low complexity" evidence="3">
    <location>
        <begin position="178"/>
        <end position="196"/>
    </location>
</feature>
<keyword evidence="6" id="KW-1185">Reference proteome</keyword>
<dbReference type="PROSITE" id="PS50297">
    <property type="entry name" value="ANK_REP_REGION"/>
    <property type="match status" value="1"/>
</dbReference>
<evidence type="ECO:0000313" key="5">
    <source>
        <dbReference type="EnsemblMetazoa" id="CJA07858.1"/>
    </source>
</evidence>
<dbReference type="PROSITE" id="PS50088">
    <property type="entry name" value="ANK_REPEAT"/>
    <property type="match status" value="1"/>
</dbReference>
<dbReference type="EnsemblMetazoa" id="CJA07858.1">
    <property type="protein sequence ID" value="CJA07858.1"/>
    <property type="gene ID" value="WBGene00127062"/>
</dbReference>
<dbReference type="GO" id="GO:0036465">
    <property type="term" value="P:synaptic vesicle recycling"/>
    <property type="evidence" value="ECO:0007669"/>
    <property type="project" value="TreeGrafter"/>
</dbReference>
<reference evidence="6" key="1">
    <citation type="submission" date="2010-08" db="EMBL/GenBank/DDBJ databases">
        <authorList>
            <consortium name="Caenorhabditis japonica Sequencing Consortium"/>
            <person name="Wilson R.K."/>
        </authorList>
    </citation>
    <scope>NUCLEOTIDE SEQUENCE [LARGE SCALE GENOMIC DNA]</scope>
    <source>
        <strain evidence="6">DF5081</strain>
    </source>
</reference>
<sequence>MTPHYEKQVEIEKKIDDLSETLNHFIRAQQSINELILGKYVGQNHESPQNIEESEKMDEQINEENMNTEQSPEQIFEHPPINNPMPIYAVPLCVNHESAHSPIRNRSISPEKMDSEISVRDFLKSNMTVQKADDKILEMERERDREEEAQLVKYNKFRVRNRPKKYKRSAVTVTKTFTTTTSSSSASDSGTSATPSNSVAPPPPPPPPPPPSQQQQQPQFILEESPRNSAEIHELHEESAFQPVLRSSELELTRMPPVFPTTSSYVLNSSHSAHQTHDLTALTAEKFQTDQNNIWKAVDNVTQLLVDRKLGECSDRLIALGADVNFICPESGDTALHVAAREGNSNQVELLFLYGADLMAQNKDGQLPYITARDAGNTQLYQRIYEFFFYIFDRFSFFMCNRKADHKNNQDFFVPEVTEKQFLIKTKDSRSAISLLPKGQFFDLCEDAFDETVRRENEVNWSMTKWAKTAKGPTNVFLPPTPQMSAARNQRRQKLAKFTPIQFTILLIDLMKDQKRRITGDGPLTSVETHKVARKSNDTPLRIMKKSEYADYDEVAGISCSPISGILPPHSQANTLDESSSRVWDELLEVKERLSTTEGLVLTLTKQNEELTKLIHSLQAQNINLNSELISFRDDLYNLKRTNMTRRMPSPLAIVESPVLPPAGVSQSFPRRLVVQCVATKFVG</sequence>
<feature type="compositionally biased region" description="Pro residues" evidence="3">
    <location>
        <begin position="200"/>
        <end position="212"/>
    </location>
</feature>
<dbReference type="AlphaFoldDB" id="A0A8R1HQ56"/>
<feature type="repeat" description="ANK" evidence="1">
    <location>
        <begin position="331"/>
        <end position="363"/>
    </location>
</feature>
<evidence type="ECO:0000256" key="2">
    <source>
        <dbReference type="SAM" id="Coils"/>
    </source>
</evidence>
<feature type="domain" description="GIT Spa2 homology (SHD)" evidence="4">
    <location>
        <begin position="491"/>
        <end position="521"/>
    </location>
</feature>
<dbReference type="InterPro" id="IPR047161">
    <property type="entry name" value="GIT-like"/>
</dbReference>
<dbReference type="InterPro" id="IPR013724">
    <property type="entry name" value="GIT_SHD"/>
</dbReference>
<keyword evidence="2" id="KW-0175">Coiled coil</keyword>
<feature type="coiled-coil region" evidence="2">
    <location>
        <begin position="601"/>
        <end position="628"/>
    </location>
</feature>
<organism evidence="5 6">
    <name type="scientific">Caenorhabditis japonica</name>
    <dbReference type="NCBI Taxonomy" id="281687"/>
    <lineage>
        <taxon>Eukaryota</taxon>
        <taxon>Metazoa</taxon>
        <taxon>Ecdysozoa</taxon>
        <taxon>Nematoda</taxon>
        <taxon>Chromadorea</taxon>
        <taxon>Rhabditida</taxon>
        <taxon>Rhabditina</taxon>
        <taxon>Rhabditomorpha</taxon>
        <taxon>Rhabditoidea</taxon>
        <taxon>Rhabditidae</taxon>
        <taxon>Peloderinae</taxon>
        <taxon>Caenorhabditis</taxon>
    </lineage>
</organism>
<dbReference type="GO" id="GO:0098793">
    <property type="term" value="C:presynapse"/>
    <property type="evidence" value="ECO:0007669"/>
    <property type="project" value="GOC"/>
</dbReference>
<evidence type="ECO:0000256" key="1">
    <source>
        <dbReference type="PROSITE-ProRule" id="PRU00023"/>
    </source>
</evidence>
<evidence type="ECO:0000313" key="6">
    <source>
        <dbReference type="Proteomes" id="UP000005237"/>
    </source>
</evidence>
<feature type="domain" description="GIT Spa2 homology (SHD)" evidence="4">
    <location>
        <begin position="429"/>
        <end position="459"/>
    </location>
</feature>
<dbReference type="GO" id="GO:0008277">
    <property type="term" value="P:regulation of G protein-coupled receptor signaling pathway"/>
    <property type="evidence" value="ECO:0007669"/>
    <property type="project" value="TreeGrafter"/>
</dbReference>
<keyword evidence="1" id="KW-0040">ANK repeat</keyword>
<dbReference type="Pfam" id="PF08518">
    <property type="entry name" value="GIT_SHD"/>
    <property type="match status" value="1"/>
</dbReference>
<evidence type="ECO:0000259" key="4">
    <source>
        <dbReference type="SMART" id="SM00555"/>
    </source>
</evidence>
<dbReference type="PANTHER" id="PTHR46097">
    <property type="entry name" value="G PROTEIN-COUPLED RECEPTOR KINASE INTERACTING ARFGAP"/>
    <property type="match status" value="1"/>
</dbReference>
<dbReference type="Gene3D" id="1.25.40.20">
    <property type="entry name" value="Ankyrin repeat-containing domain"/>
    <property type="match status" value="1"/>
</dbReference>
<dbReference type="InterPro" id="IPR002110">
    <property type="entry name" value="Ankyrin_rpt"/>
</dbReference>
<feature type="region of interest" description="Disordered" evidence="3">
    <location>
        <begin position="178"/>
        <end position="220"/>
    </location>
</feature>
<evidence type="ECO:0000256" key="3">
    <source>
        <dbReference type="SAM" id="MobiDB-lite"/>
    </source>
</evidence>
<dbReference type="SMART" id="SM00555">
    <property type="entry name" value="GIT"/>
    <property type="match status" value="2"/>
</dbReference>
<dbReference type="GO" id="GO:0031267">
    <property type="term" value="F:small GTPase binding"/>
    <property type="evidence" value="ECO:0007669"/>
    <property type="project" value="TreeGrafter"/>
</dbReference>
<proteinExistence type="predicted"/>
<dbReference type="PANTHER" id="PTHR46097:SF3">
    <property type="entry name" value="ARF GTPASE-ACTIVATING PROTEIN GIT"/>
    <property type="match status" value="1"/>
</dbReference>
<name>A0A8R1HQ56_CAEJA</name>
<dbReference type="GO" id="GO:0005096">
    <property type="term" value="F:GTPase activator activity"/>
    <property type="evidence" value="ECO:0007669"/>
    <property type="project" value="InterPro"/>
</dbReference>
<accession>A0A8R1HQ56</accession>
<dbReference type="InterPro" id="IPR036770">
    <property type="entry name" value="Ankyrin_rpt-contain_sf"/>
</dbReference>
<reference evidence="5" key="2">
    <citation type="submission" date="2022-06" db="UniProtKB">
        <authorList>
            <consortium name="EnsemblMetazoa"/>
        </authorList>
    </citation>
    <scope>IDENTIFICATION</scope>
    <source>
        <strain evidence="5">DF5081</strain>
    </source>
</reference>
<dbReference type="GO" id="GO:0032012">
    <property type="term" value="P:regulation of ARF protein signal transduction"/>
    <property type="evidence" value="ECO:0007669"/>
    <property type="project" value="InterPro"/>
</dbReference>
<dbReference type="GO" id="GO:0007420">
    <property type="term" value="P:brain development"/>
    <property type="evidence" value="ECO:0007669"/>
    <property type="project" value="InterPro"/>
</dbReference>
<dbReference type="SUPFAM" id="SSF101447">
    <property type="entry name" value="Formin homology 2 domain (FH2 domain)"/>
    <property type="match status" value="1"/>
</dbReference>
<protein>
    <submittedName>
        <fullName evidence="5">ANK_REP_REGION domain-containing protein</fullName>
    </submittedName>
</protein>
<dbReference type="Proteomes" id="UP000005237">
    <property type="component" value="Unassembled WGS sequence"/>
</dbReference>